<keyword evidence="5" id="KW-0963">Cytoplasm</keyword>
<dbReference type="Gene3D" id="3.40.1280.10">
    <property type="match status" value="1"/>
</dbReference>
<evidence type="ECO:0000256" key="2">
    <source>
        <dbReference type="ARBA" id="ARBA00022679"/>
    </source>
</evidence>
<keyword evidence="5" id="KW-0698">rRNA processing</keyword>
<comment type="caution">
    <text evidence="7">The sequence shown here is derived from an EMBL/GenBank/DDBJ whole genome shotgun (WGS) entry which is preliminary data.</text>
</comment>
<reference evidence="6 8" key="2">
    <citation type="submission" date="2014-07" db="EMBL/GenBank/DDBJ databases">
        <title>Porphyromonadaceae bacterium OUH 334697 = ATCC BAA-2682 = DSM 28341 draft genome.</title>
        <authorList>
            <person name="Sydenham T.V."/>
            <person name="Hasman H."/>
            <person name="Justesen U.S."/>
        </authorList>
    </citation>
    <scope>NUCLEOTIDE SEQUENCE [LARGE SCALE GENOMIC DNA]</scope>
    <source>
        <strain evidence="6 8">OUH 334697</strain>
    </source>
</reference>
<dbReference type="GO" id="GO:0005737">
    <property type="term" value="C:cytoplasm"/>
    <property type="evidence" value="ECO:0007669"/>
    <property type="project" value="UniProtKB-SubCell"/>
</dbReference>
<dbReference type="HAMAP" id="MF_00658">
    <property type="entry name" value="23SrRNA_methyltr_H"/>
    <property type="match status" value="1"/>
</dbReference>
<dbReference type="SUPFAM" id="SSF75217">
    <property type="entry name" value="alpha/beta knot"/>
    <property type="match status" value="1"/>
</dbReference>
<comment type="function">
    <text evidence="5">Specifically methylates the pseudouridine at position 1915 (m3Psi1915) in 23S rRNA.</text>
</comment>
<comment type="subcellular location">
    <subcellularLocation>
        <location evidence="5">Cytoplasm</location>
    </subcellularLocation>
</comment>
<dbReference type="CDD" id="cd18081">
    <property type="entry name" value="RlmH-like"/>
    <property type="match status" value="1"/>
</dbReference>
<dbReference type="GO" id="GO:0070038">
    <property type="term" value="F:rRNA (pseudouridine-N3-)-methyltransferase activity"/>
    <property type="evidence" value="ECO:0007669"/>
    <property type="project" value="UniProtKB-UniRule"/>
</dbReference>
<evidence type="ECO:0000256" key="5">
    <source>
        <dbReference type="HAMAP-Rule" id="MF_00658"/>
    </source>
</evidence>
<dbReference type="Proteomes" id="UP000031980">
    <property type="component" value="Unassembled WGS sequence"/>
</dbReference>
<evidence type="ECO:0000256" key="3">
    <source>
        <dbReference type="ARBA" id="ARBA00022691"/>
    </source>
</evidence>
<dbReference type="InterPro" id="IPR029028">
    <property type="entry name" value="Alpha/beta_knot_MTases"/>
</dbReference>
<dbReference type="NCBIfam" id="NF000990">
    <property type="entry name" value="PRK00103.2-4"/>
    <property type="match status" value="1"/>
</dbReference>
<organism evidence="7 9">
    <name type="scientific">Sanguibacteroides justesenii</name>
    <dbReference type="NCBI Taxonomy" id="1547597"/>
    <lineage>
        <taxon>Bacteria</taxon>
        <taxon>Pseudomonadati</taxon>
        <taxon>Bacteroidota</taxon>
        <taxon>Bacteroidia</taxon>
        <taxon>Bacteroidales</taxon>
        <taxon>Porphyromonadaceae</taxon>
        <taxon>Sanguibacteroides</taxon>
    </lineage>
</organism>
<evidence type="ECO:0000313" key="9">
    <source>
        <dbReference type="Proteomes" id="UP000031980"/>
    </source>
</evidence>
<keyword evidence="1 5" id="KW-0489">Methyltransferase</keyword>
<dbReference type="PANTHER" id="PTHR33603:SF1">
    <property type="entry name" value="RIBOSOMAL RNA LARGE SUBUNIT METHYLTRANSFERASE H"/>
    <property type="match status" value="1"/>
</dbReference>
<gene>
    <name evidence="5" type="primary">rlmH</name>
    <name evidence="7" type="ORF">BA92_00320</name>
    <name evidence="6" type="ORF">IE90_05495</name>
</gene>
<sequence length="157" mass="18297">MKVCLLVIGKTDTAYLKAGIEEYERRLKFYIPYEMKVIPDIKNARNLTENQQKEKEGELILGQLETSDIVVLLDEKGHEYTSKGFSEFLAQKMLVGTKRLVFVIGGPYGFSEQVYKEAYAKISLSRMTYSHQMVRMIFVEQLYRAMTIQRGEPYHHE</sequence>
<dbReference type="Pfam" id="PF02590">
    <property type="entry name" value="SPOUT_MTase"/>
    <property type="match status" value="1"/>
</dbReference>
<feature type="binding site" evidence="5">
    <location>
        <position position="105"/>
    </location>
    <ligand>
        <name>S-adenosyl-L-methionine</name>
        <dbReference type="ChEBI" id="CHEBI:59789"/>
    </ligand>
</feature>
<dbReference type="AlphaFoldDB" id="A0A0C3RIW1"/>
<dbReference type="OrthoDB" id="9806643at2"/>
<name>A0A0C3RIW1_9PORP</name>
<dbReference type="Proteomes" id="UP000031937">
    <property type="component" value="Unassembled WGS sequence"/>
</dbReference>
<proteinExistence type="inferred from homology"/>
<accession>A0A0C3RIW1</accession>
<reference evidence="7 9" key="1">
    <citation type="submission" date="2014-07" db="EMBL/GenBank/DDBJ databases">
        <title>Porphyromonadaceae bacterium OUH 308042 = ATCC BAA-2681 = DSM 28342 draft genome.</title>
        <authorList>
            <person name="Sydenham T.V."/>
            <person name="Hasman H."/>
            <person name="Justensen U.S."/>
        </authorList>
    </citation>
    <scope>NUCLEOTIDE SEQUENCE [LARGE SCALE GENOMIC DNA]</scope>
    <source>
        <strain evidence="7 9">OUH 308042</strain>
    </source>
</reference>
<evidence type="ECO:0000256" key="1">
    <source>
        <dbReference type="ARBA" id="ARBA00022603"/>
    </source>
</evidence>
<comment type="catalytic activity">
    <reaction evidence="5">
        <text>pseudouridine(1915) in 23S rRNA + S-adenosyl-L-methionine = N(3)-methylpseudouridine(1915) in 23S rRNA + S-adenosyl-L-homocysteine + H(+)</text>
        <dbReference type="Rhea" id="RHEA:42752"/>
        <dbReference type="Rhea" id="RHEA-COMP:10221"/>
        <dbReference type="Rhea" id="RHEA-COMP:10222"/>
        <dbReference type="ChEBI" id="CHEBI:15378"/>
        <dbReference type="ChEBI" id="CHEBI:57856"/>
        <dbReference type="ChEBI" id="CHEBI:59789"/>
        <dbReference type="ChEBI" id="CHEBI:65314"/>
        <dbReference type="ChEBI" id="CHEBI:74486"/>
        <dbReference type="EC" id="2.1.1.177"/>
    </reaction>
</comment>
<comment type="similarity">
    <text evidence="4 5">Belongs to the RNA methyltransferase RlmH family.</text>
</comment>
<keyword evidence="2 5" id="KW-0808">Transferase</keyword>
<protein>
    <recommendedName>
        <fullName evidence="5">Ribosomal RNA large subunit methyltransferase H</fullName>
        <ecNumber evidence="5">2.1.1.177</ecNumber>
    </recommendedName>
    <alternativeName>
        <fullName evidence="5">23S rRNA (pseudouridine1915-N3)-methyltransferase</fullName>
    </alternativeName>
    <alternativeName>
        <fullName evidence="5">23S rRNA m3Psi1915 methyltransferase</fullName>
    </alternativeName>
    <alternativeName>
        <fullName evidence="5">rRNA (pseudouridine-N3-)-methyltransferase RlmH</fullName>
    </alternativeName>
</protein>
<evidence type="ECO:0000313" key="7">
    <source>
        <dbReference type="EMBL" id="KIO47496.1"/>
    </source>
</evidence>
<dbReference type="InterPro" id="IPR029026">
    <property type="entry name" value="tRNA_m1G_MTases_N"/>
</dbReference>
<evidence type="ECO:0000313" key="6">
    <source>
        <dbReference type="EMBL" id="KIO46248.1"/>
    </source>
</evidence>
<dbReference type="PIRSF" id="PIRSF004505">
    <property type="entry name" value="MT_bac"/>
    <property type="match status" value="1"/>
</dbReference>
<dbReference type="RefSeq" id="WP_041502859.1">
    <property type="nucleotide sequence ID" value="NZ_JPIT01000016.1"/>
</dbReference>
<evidence type="ECO:0000256" key="4">
    <source>
        <dbReference type="ARBA" id="ARBA00038303"/>
    </source>
</evidence>
<comment type="subunit">
    <text evidence="5">Homodimer.</text>
</comment>
<dbReference type="PANTHER" id="PTHR33603">
    <property type="entry name" value="METHYLTRANSFERASE"/>
    <property type="match status" value="1"/>
</dbReference>
<evidence type="ECO:0000313" key="8">
    <source>
        <dbReference type="Proteomes" id="UP000031937"/>
    </source>
</evidence>
<keyword evidence="3 5" id="KW-0949">S-adenosyl-L-methionine</keyword>
<feature type="binding site" evidence="5">
    <location>
        <begin position="124"/>
        <end position="129"/>
    </location>
    <ligand>
        <name>S-adenosyl-L-methionine</name>
        <dbReference type="ChEBI" id="CHEBI:59789"/>
    </ligand>
</feature>
<feature type="binding site" evidence="5">
    <location>
        <position position="73"/>
    </location>
    <ligand>
        <name>S-adenosyl-L-methionine</name>
        <dbReference type="ChEBI" id="CHEBI:59789"/>
    </ligand>
</feature>
<dbReference type="EMBL" id="JPIT01000016">
    <property type="protein sequence ID" value="KIO46248.1"/>
    <property type="molecule type" value="Genomic_DNA"/>
</dbReference>
<dbReference type="EC" id="2.1.1.177" evidence="5"/>
<dbReference type="EMBL" id="JPIU01000014">
    <property type="protein sequence ID" value="KIO47496.1"/>
    <property type="molecule type" value="Genomic_DNA"/>
</dbReference>
<dbReference type="InterPro" id="IPR003742">
    <property type="entry name" value="RlmH-like"/>
</dbReference>
<keyword evidence="9" id="KW-1185">Reference proteome</keyword>